<dbReference type="InterPro" id="IPR029058">
    <property type="entry name" value="AB_hydrolase_fold"/>
</dbReference>
<sequence length="291" mass="31997">MHNRVIRWILLQLVTALLIISAVTIILGEIVTGSAPTAVETLLPDFPVETVQIPVNDEYAVHGWLAHGMSGHGAVLLVHSMRSNRLEMLGRARFLNNQGYHVLMIDLQAHGETPGDRITFGARESADVAAAVGYLRSTFPHDRIAAIGATLGAAAIVLANPPLKLDAMILESLHPTFAEAVANRLKLHLGNTGEYLQFLLLPYFSFLLDLPVNQLNPVDRIGNIAIPVLFIAGTLDRHTTQSEVKRLYDAALPPKELWIVEGAGHYNMHTFAGKSYEMQIADFLSTYLQRQ</sequence>
<dbReference type="GeneID" id="87104218"/>
<dbReference type="EMBL" id="AL954747">
    <property type="protein sequence ID" value="CAD84938.1"/>
    <property type="molecule type" value="Genomic_DNA"/>
</dbReference>
<dbReference type="eggNOG" id="COG1073">
    <property type="taxonomic scope" value="Bacteria"/>
</dbReference>
<dbReference type="Gene3D" id="3.40.50.1820">
    <property type="entry name" value="alpha/beta hydrolase"/>
    <property type="match status" value="1"/>
</dbReference>
<dbReference type="DNASU" id="1081969"/>
<evidence type="ECO:0000259" key="1">
    <source>
        <dbReference type="Pfam" id="PF12697"/>
    </source>
</evidence>
<evidence type="ECO:0000313" key="2">
    <source>
        <dbReference type="EMBL" id="CAD84938.1"/>
    </source>
</evidence>
<dbReference type="KEGG" id="neu:NE1027"/>
<dbReference type="HOGENOM" id="CLU_029375_6_2_4"/>
<accession>Q82VN9</accession>
<evidence type="ECO:0000313" key="3">
    <source>
        <dbReference type="Proteomes" id="UP000001416"/>
    </source>
</evidence>
<dbReference type="RefSeq" id="WP_011111636.1">
    <property type="nucleotide sequence ID" value="NC_004757.1"/>
</dbReference>
<dbReference type="SUPFAM" id="SSF53474">
    <property type="entry name" value="alpha/beta-Hydrolases"/>
    <property type="match status" value="1"/>
</dbReference>
<dbReference type="InterPro" id="IPR052920">
    <property type="entry name" value="DNA-binding_regulatory"/>
</dbReference>
<protein>
    <submittedName>
        <fullName evidence="2">Esterase/lipase/thioesterase family active site</fullName>
    </submittedName>
</protein>
<dbReference type="STRING" id="228410.NE1027"/>
<dbReference type="ESTHER" id="niteu-NE1027">
    <property type="family name" value="6_AlphaBeta_hydrolase"/>
</dbReference>
<feature type="domain" description="AB hydrolase-1" evidence="1">
    <location>
        <begin position="75"/>
        <end position="268"/>
    </location>
</feature>
<proteinExistence type="predicted"/>
<dbReference type="Proteomes" id="UP000001416">
    <property type="component" value="Chromosome"/>
</dbReference>
<dbReference type="PANTHER" id="PTHR43358">
    <property type="entry name" value="ALPHA/BETA-HYDROLASE"/>
    <property type="match status" value="1"/>
</dbReference>
<keyword evidence="3" id="KW-1185">Reference proteome</keyword>
<dbReference type="InterPro" id="IPR000073">
    <property type="entry name" value="AB_hydrolase_1"/>
</dbReference>
<dbReference type="PhylomeDB" id="Q82VN9"/>
<dbReference type="PANTHER" id="PTHR43358:SF4">
    <property type="entry name" value="ALPHA_BETA HYDROLASE FOLD-1 DOMAIN-CONTAINING PROTEIN"/>
    <property type="match status" value="1"/>
</dbReference>
<organism evidence="2 3">
    <name type="scientific">Nitrosomonas europaea (strain ATCC 19718 / CIP 103999 / KCTC 2705 / NBRC 14298)</name>
    <dbReference type="NCBI Taxonomy" id="228410"/>
    <lineage>
        <taxon>Bacteria</taxon>
        <taxon>Pseudomonadati</taxon>
        <taxon>Pseudomonadota</taxon>
        <taxon>Betaproteobacteria</taxon>
        <taxon>Nitrosomonadales</taxon>
        <taxon>Nitrosomonadaceae</taxon>
        <taxon>Nitrosomonas</taxon>
    </lineage>
</organism>
<dbReference type="AlphaFoldDB" id="Q82VN9"/>
<gene>
    <name evidence="2" type="ordered locus">NE1027</name>
</gene>
<reference evidence="2 3" key="1">
    <citation type="journal article" date="2003" name="J. Bacteriol.">
        <title>Complete genome sequence of the ammonia-oxidizing bacterium and obligate chemolithoautotroph Nitrosomonas europaea.</title>
        <authorList>
            <person name="Chain P."/>
            <person name="Lamerdin J."/>
            <person name="Larimer F."/>
            <person name="Regala W."/>
            <person name="Land M."/>
            <person name="Hauser L."/>
            <person name="Hooper A."/>
            <person name="Klotz M."/>
            <person name="Norton J."/>
            <person name="Sayavedra-Soto L."/>
            <person name="Arciero D."/>
            <person name="Hommes N."/>
            <person name="Whittaker M."/>
            <person name="Arp D."/>
        </authorList>
    </citation>
    <scope>NUCLEOTIDE SEQUENCE [LARGE SCALE GENOMIC DNA]</scope>
    <source>
        <strain evidence="3">ATCC 19718 / CIP 103999 / KCTC 2705 / NBRC 14298</strain>
    </source>
</reference>
<dbReference type="OrthoDB" id="9798884at2"/>
<name>Q82VN9_NITEU</name>
<dbReference type="Pfam" id="PF12697">
    <property type="entry name" value="Abhydrolase_6"/>
    <property type="match status" value="1"/>
</dbReference>